<organism evidence="2 3">
    <name type="scientific">Methylocystis bryophila</name>
    <dbReference type="NCBI Taxonomy" id="655015"/>
    <lineage>
        <taxon>Bacteria</taxon>
        <taxon>Pseudomonadati</taxon>
        <taxon>Pseudomonadota</taxon>
        <taxon>Alphaproteobacteria</taxon>
        <taxon>Hyphomicrobiales</taxon>
        <taxon>Methylocystaceae</taxon>
        <taxon>Methylocystis</taxon>
    </lineage>
</organism>
<gene>
    <name evidence="2" type="ORF">B1812_04600</name>
</gene>
<name>A0A1W6MSK1_9HYPH</name>
<dbReference type="EMBL" id="CP019948">
    <property type="protein sequence ID" value="ARN80469.1"/>
    <property type="molecule type" value="Genomic_DNA"/>
</dbReference>
<evidence type="ECO:0000313" key="3">
    <source>
        <dbReference type="Proteomes" id="UP000193978"/>
    </source>
</evidence>
<dbReference type="Gene3D" id="3.30.1150.10">
    <property type="match status" value="1"/>
</dbReference>
<evidence type="ECO:0000313" key="2">
    <source>
        <dbReference type="EMBL" id="ARN80469.1"/>
    </source>
</evidence>
<dbReference type="Proteomes" id="UP000193978">
    <property type="component" value="Chromosome"/>
</dbReference>
<accession>A0A1W6MSK1</accession>
<dbReference type="STRING" id="655015.B1812_04600"/>
<feature type="region of interest" description="Disordered" evidence="1">
    <location>
        <begin position="1"/>
        <end position="22"/>
    </location>
</feature>
<keyword evidence="3" id="KW-1185">Reference proteome</keyword>
<evidence type="ECO:0008006" key="4">
    <source>
        <dbReference type="Google" id="ProtNLM"/>
    </source>
</evidence>
<dbReference type="SUPFAM" id="SSF74653">
    <property type="entry name" value="TolA/TonB C-terminal domain"/>
    <property type="match status" value="1"/>
</dbReference>
<protein>
    <recommendedName>
        <fullName evidence="4">TonB C-terminal domain-containing protein</fullName>
    </recommendedName>
</protein>
<evidence type="ECO:0000256" key="1">
    <source>
        <dbReference type="SAM" id="MobiDB-lite"/>
    </source>
</evidence>
<reference evidence="2 3" key="1">
    <citation type="submission" date="2017-02" db="EMBL/GenBank/DDBJ databases">
        <authorList>
            <person name="Peterson S.W."/>
        </authorList>
    </citation>
    <scope>NUCLEOTIDE SEQUENCE [LARGE SCALE GENOMIC DNA]</scope>
    <source>
        <strain evidence="2 3">S285</strain>
    </source>
</reference>
<proteinExistence type="predicted"/>
<dbReference type="KEGG" id="mbry:B1812_04600"/>
<feature type="region of interest" description="Disordered" evidence="1">
    <location>
        <begin position="82"/>
        <end position="179"/>
    </location>
</feature>
<dbReference type="AlphaFoldDB" id="A0A1W6MSK1"/>
<feature type="compositionally biased region" description="Basic and acidic residues" evidence="1">
    <location>
        <begin position="117"/>
        <end position="162"/>
    </location>
</feature>
<dbReference type="OrthoDB" id="8456981at2"/>
<dbReference type="RefSeq" id="WP_085770532.1">
    <property type="nucleotide sequence ID" value="NZ_AP027149.1"/>
</dbReference>
<sequence length="262" mass="27451">MTLAAAPFDAPLQEPEPFDDSTRAGAQSLLRIPAPPPNHFARVGAIVAYLAMLAAFLTVGFRANEAPVEELQVVELAPLPAEEEAPPEDVPPPPETMTLDDLPPPPALQPIAPIEQKPIEKPKPLKKVEKVEKPRERKPAPAHEARPNHERSRDHENAERKPAAVGPRTVSEAKPGATMSQAANALHSCLQRAASNIDAPRSGRVTYHASISASGSVTSFSISSSGNAALDGIANRIGARCSSVPAPGKPGSLSGAISFSGP</sequence>